<dbReference type="GO" id="GO:0010571">
    <property type="term" value="P:positive regulation of nuclear cell cycle DNA replication"/>
    <property type="evidence" value="ECO:0007669"/>
    <property type="project" value="TreeGrafter"/>
</dbReference>
<organism evidence="8 9">
    <name type="scientific">Crucibulum laeve</name>
    <dbReference type="NCBI Taxonomy" id="68775"/>
    <lineage>
        <taxon>Eukaryota</taxon>
        <taxon>Fungi</taxon>
        <taxon>Dikarya</taxon>
        <taxon>Basidiomycota</taxon>
        <taxon>Agaricomycotina</taxon>
        <taxon>Agaricomycetes</taxon>
        <taxon>Agaricomycetidae</taxon>
        <taxon>Agaricales</taxon>
        <taxon>Agaricineae</taxon>
        <taxon>Nidulariaceae</taxon>
        <taxon>Crucibulum</taxon>
    </lineage>
</organism>
<evidence type="ECO:0000256" key="3">
    <source>
        <dbReference type="ARBA" id="ARBA00022833"/>
    </source>
</evidence>
<dbReference type="PANTHER" id="PTHR15375:SF26">
    <property type="entry name" value="PROTEIN CHIFFON"/>
    <property type="match status" value="1"/>
</dbReference>
<evidence type="ECO:0000256" key="1">
    <source>
        <dbReference type="ARBA" id="ARBA00022723"/>
    </source>
</evidence>
<dbReference type="SMART" id="SM00586">
    <property type="entry name" value="ZnF_DBF"/>
    <property type="match status" value="1"/>
</dbReference>
<keyword evidence="2 4" id="KW-0863">Zinc-finger</keyword>
<dbReference type="GO" id="GO:0008270">
    <property type="term" value="F:zinc ion binding"/>
    <property type="evidence" value="ECO:0007669"/>
    <property type="project" value="UniProtKB-KW"/>
</dbReference>
<dbReference type="InterPro" id="IPR051590">
    <property type="entry name" value="Replication_Regulatory_Kinase"/>
</dbReference>
<dbReference type="FunFam" id="6.10.250.3410:FF:000001">
    <property type="entry name" value="Protein DBF4 homolog A"/>
    <property type="match status" value="1"/>
</dbReference>
<evidence type="ECO:0000313" key="9">
    <source>
        <dbReference type="Proteomes" id="UP000308652"/>
    </source>
</evidence>
<dbReference type="PROSITE" id="PS51265">
    <property type="entry name" value="ZF_DBF4"/>
    <property type="match status" value="1"/>
</dbReference>
<evidence type="ECO:0000256" key="2">
    <source>
        <dbReference type="ARBA" id="ARBA00022771"/>
    </source>
</evidence>
<dbReference type="OrthoDB" id="21380at2759"/>
<feature type="region of interest" description="Disordered" evidence="5">
    <location>
        <begin position="145"/>
        <end position="164"/>
    </location>
</feature>
<gene>
    <name evidence="8" type="ORF">BDQ12DRAFT_593393</name>
</gene>
<evidence type="ECO:0000259" key="6">
    <source>
        <dbReference type="PROSITE" id="PS50172"/>
    </source>
</evidence>
<dbReference type="AlphaFoldDB" id="A0A5C3MGP8"/>
<dbReference type="GO" id="GO:0003676">
    <property type="term" value="F:nucleic acid binding"/>
    <property type="evidence" value="ECO:0007669"/>
    <property type="project" value="InterPro"/>
</dbReference>
<dbReference type="InterPro" id="IPR001357">
    <property type="entry name" value="BRCT_dom"/>
</dbReference>
<dbReference type="InterPro" id="IPR013939">
    <property type="entry name" value="Regulatory_Dfp1/Him1"/>
</dbReference>
<dbReference type="InterPro" id="IPR036420">
    <property type="entry name" value="BRCT_dom_sf"/>
</dbReference>
<dbReference type="Gene3D" id="3.40.50.10190">
    <property type="entry name" value="BRCT domain"/>
    <property type="match status" value="1"/>
</dbReference>
<dbReference type="Pfam" id="PF22437">
    <property type="entry name" value="DBF4_BRCT"/>
    <property type="match status" value="1"/>
</dbReference>
<dbReference type="Pfam" id="PF08630">
    <property type="entry name" value="Dfp1_Him1_M"/>
    <property type="match status" value="1"/>
</dbReference>
<dbReference type="GO" id="GO:0043539">
    <property type="term" value="F:protein serine/threonine kinase activator activity"/>
    <property type="evidence" value="ECO:0007669"/>
    <property type="project" value="TreeGrafter"/>
</dbReference>
<dbReference type="Pfam" id="PF07535">
    <property type="entry name" value="zf-DBF"/>
    <property type="match status" value="1"/>
</dbReference>
<dbReference type="GO" id="GO:1901987">
    <property type="term" value="P:regulation of cell cycle phase transition"/>
    <property type="evidence" value="ECO:0007669"/>
    <property type="project" value="TreeGrafter"/>
</dbReference>
<evidence type="ECO:0000256" key="4">
    <source>
        <dbReference type="PROSITE-ProRule" id="PRU00600"/>
    </source>
</evidence>
<evidence type="ECO:0000256" key="5">
    <source>
        <dbReference type="SAM" id="MobiDB-lite"/>
    </source>
</evidence>
<feature type="compositionally biased region" description="Polar residues" evidence="5">
    <location>
        <begin position="12"/>
        <end position="31"/>
    </location>
</feature>
<dbReference type="CDD" id="cd00027">
    <property type="entry name" value="BRCT"/>
    <property type="match status" value="1"/>
</dbReference>
<dbReference type="GO" id="GO:0031431">
    <property type="term" value="C:Dbf4-dependent protein kinase complex"/>
    <property type="evidence" value="ECO:0007669"/>
    <property type="project" value="TreeGrafter"/>
</dbReference>
<dbReference type="PANTHER" id="PTHR15375">
    <property type="entry name" value="ACTIVATOR OF S-PHASE KINASE-RELATED"/>
    <property type="match status" value="1"/>
</dbReference>
<dbReference type="EMBL" id="ML213590">
    <property type="protein sequence ID" value="TFK44599.1"/>
    <property type="molecule type" value="Genomic_DNA"/>
</dbReference>
<dbReference type="SUPFAM" id="SSF52113">
    <property type="entry name" value="BRCT domain"/>
    <property type="match status" value="1"/>
</dbReference>
<dbReference type="InterPro" id="IPR038545">
    <property type="entry name" value="Znf_DBF_sf"/>
</dbReference>
<dbReference type="STRING" id="68775.A0A5C3MGP8"/>
<dbReference type="InterPro" id="IPR006572">
    <property type="entry name" value="Znf_DBF"/>
</dbReference>
<dbReference type="Proteomes" id="UP000308652">
    <property type="component" value="Unassembled WGS sequence"/>
</dbReference>
<sequence>MTTLQRRPLVNRPQTTTSVPAAINSSRSVSASFKRPRSPDHVEPSAPRPISKRPRSSVSSQVACATRDVGKERRHAEREQQNAEFKEKYTRAFPSWTFYFDSENIDTEDSTIYMLEKRIEHLGGRIEGFFSREVTHLITNQSLPSVNDASAEKENSSKAAASKGHQLLRSPIKLKGRLLDEGVTTPSNNLMSNAAAWGLKIWNITKLESVLLRCDSSLPSNVTSQPPAIANPQRSLSRLLQSEKIHGISERDPAQKRHDFRYFSRASRFVLVEDMRQELATIAAHEYPVVKGRDDTVNPPWPVLHCHPKARGPFVPFDDREKKRWEKQQLAEKALEQEQKTHKDRISKAELMRKVQVQRGASNVNDLRRSVSMSNLHRRASYPVDRAYESHIIDFDADCDNPDSAYASGYLASGTMGGYMAASGNSVSVTSTTGTTSTGNSLRSLHIPPALRLQRHVLTSLKAPPIGDKASCTSQSTTMGPPTVIPAKQSVLRKSKSTNTLKLPKREEGNKPGYCESCRQKFDNFKLHIASRKHRKYATDAANFLQLDCVLARVQRHSREEIANERKRRESSLMSRCHHMGRGMNQHRPIHNDVDMVII</sequence>
<evidence type="ECO:0000259" key="7">
    <source>
        <dbReference type="PROSITE" id="PS51265"/>
    </source>
</evidence>
<evidence type="ECO:0000313" key="8">
    <source>
        <dbReference type="EMBL" id="TFK44599.1"/>
    </source>
</evidence>
<keyword evidence="1" id="KW-0479">Metal-binding</keyword>
<proteinExistence type="predicted"/>
<dbReference type="InterPro" id="IPR055116">
    <property type="entry name" value="DBF4_BRCT"/>
</dbReference>
<feature type="domain" description="BRCT" evidence="6">
    <location>
        <begin position="88"/>
        <end position="142"/>
    </location>
</feature>
<dbReference type="PROSITE" id="PS50172">
    <property type="entry name" value="BRCT"/>
    <property type="match status" value="1"/>
</dbReference>
<keyword evidence="9" id="KW-1185">Reference proteome</keyword>
<dbReference type="Gene3D" id="6.10.250.3410">
    <property type="entry name" value="DBF zinc finger"/>
    <property type="match status" value="1"/>
</dbReference>
<feature type="region of interest" description="Disordered" evidence="5">
    <location>
        <begin position="1"/>
        <end position="84"/>
    </location>
</feature>
<protein>
    <submittedName>
        <fullName evidence="8">Dfp1/Him1, central region-domain-containing protein</fullName>
    </submittedName>
</protein>
<feature type="domain" description="DBF4-type" evidence="7">
    <location>
        <begin position="508"/>
        <end position="557"/>
    </location>
</feature>
<keyword evidence="3" id="KW-0862">Zinc</keyword>
<accession>A0A5C3MGP8</accession>
<feature type="compositionally biased region" description="Basic and acidic residues" evidence="5">
    <location>
        <begin position="68"/>
        <end position="84"/>
    </location>
</feature>
<name>A0A5C3MGP8_9AGAR</name>
<reference evidence="8 9" key="1">
    <citation type="journal article" date="2019" name="Nat. Ecol. Evol.">
        <title>Megaphylogeny resolves global patterns of mushroom evolution.</title>
        <authorList>
            <person name="Varga T."/>
            <person name="Krizsan K."/>
            <person name="Foldi C."/>
            <person name="Dima B."/>
            <person name="Sanchez-Garcia M."/>
            <person name="Sanchez-Ramirez S."/>
            <person name="Szollosi G.J."/>
            <person name="Szarkandi J.G."/>
            <person name="Papp V."/>
            <person name="Albert L."/>
            <person name="Andreopoulos W."/>
            <person name="Angelini C."/>
            <person name="Antonin V."/>
            <person name="Barry K.W."/>
            <person name="Bougher N.L."/>
            <person name="Buchanan P."/>
            <person name="Buyck B."/>
            <person name="Bense V."/>
            <person name="Catcheside P."/>
            <person name="Chovatia M."/>
            <person name="Cooper J."/>
            <person name="Damon W."/>
            <person name="Desjardin D."/>
            <person name="Finy P."/>
            <person name="Geml J."/>
            <person name="Haridas S."/>
            <person name="Hughes K."/>
            <person name="Justo A."/>
            <person name="Karasinski D."/>
            <person name="Kautmanova I."/>
            <person name="Kiss B."/>
            <person name="Kocsube S."/>
            <person name="Kotiranta H."/>
            <person name="LaButti K.M."/>
            <person name="Lechner B.E."/>
            <person name="Liimatainen K."/>
            <person name="Lipzen A."/>
            <person name="Lukacs Z."/>
            <person name="Mihaltcheva S."/>
            <person name="Morgado L.N."/>
            <person name="Niskanen T."/>
            <person name="Noordeloos M.E."/>
            <person name="Ohm R.A."/>
            <person name="Ortiz-Santana B."/>
            <person name="Ovrebo C."/>
            <person name="Racz N."/>
            <person name="Riley R."/>
            <person name="Savchenko A."/>
            <person name="Shiryaev A."/>
            <person name="Soop K."/>
            <person name="Spirin V."/>
            <person name="Szebenyi C."/>
            <person name="Tomsovsky M."/>
            <person name="Tulloss R.E."/>
            <person name="Uehling J."/>
            <person name="Grigoriev I.V."/>
            <person name="Vagvolgyi C."/>
            <person name="Papp T."/>
            <person name="Martin F.M."/>
            <person name="Miettinen O."/>
            <person name="Hibbett D.S."/>
            <person name="Nagy L.G."/>
        </authorList>
    </citation>
    <scope>NUCLEOTIDE SEQUENCE [LARGE SCALE GENOMIC DNA]</scope>
    <source>
        <strain evidence="8 9">CBS 166.37</strain>
    </source>
</reference>